<reference evidence="2" key="1">
    <citation type="submission" date="2022-02" db="EMBL/GenBank/DDBJ databases">
        <title>Atlantic sturgeon de novo genome assembly.</title>
        <authorList>
            <person name="Stock M."/>
            <person name="Klopp C."/>
            <person name="Guiguen Y."/>
            <person name="Cabau C."/>
            <person name="Parinello H."/>
            <person name="Santidrian Yebra-Pimentel E."/>
            <person name="Kuhl H."/>
            <person name="Dirks R.P."/>
            <person name="Guessner J."/>
            <person name="Wuertz S."/>
            <person name="Du K."/>
            <person name="Schartl M."/>
        </authorList>
    </citation>
    <scope>NUCLEOTIDE SEQUENCE</scope>
    <source>
        <strain evidence="2">STURGEONOMICS-FGT-2020</strain>
        <tissue evidence="2">Whole blood</tissue>
    </source>
</reference>
<protein>
    <submittedName>
        <fullName evidence="2">Uncharacterized protein</fullName>
    </submittedName>
</protein>
<evidence type="ECO:0000313" key="3">
    <source>
        <dbReference type="Proteomes" id="UP001230051"/>
    </source>
</evidence>
<proteinExistence type="predicted"/>
<dbReference type="AlphaFoldDB" id="A0AAD8LLW0"/>
<name>A0AAD8LLW0_ACIOX</name>
<sequence>MTTVWIELITVHRVVVYRVQLPLSDQMVVVHCNRLAPYWGWDAVHTTARAEDLDPPSPGTSTPPAADTRQPAEGTSGNGPTNPLCMDCGRVIFMDGAS</sequence>
<keyword evidence="3" id="KW-1185">Reference proteome</keyword>
<evidence type="ECO:0000256" key="1">
    <source>
        <dbReference type="SAM" id="MobiDB-lite"/>
    </source>
</evidence>
<accession>A0AAD8LLW0</accession>
<comment type="caution">
    <text evidence="2">The sequence shown here is derived from an EMBL/GenBank/DDBJ whole genome shotgun (WGS) entry which is preliminary data.</text>
</comment>
<dbReference type="Proteomes" id="UP001230051">
    <property type="component" value="Unassembled WGS sequence"/>
</dbReference>
<gene>
    <name evidence="2" type="ORF">AOXY_G8823</name>
</gene>
<evidence type="ECO:0000313" key="2">
    <source>
        <dbReference type="EMBL" id="KAK1169918.1"/>
    </source>
</evidence>
<organism evidence="2 3">
    <name type="scientific">Acipenser oxyrinchus oxyrinchus</name>
    <dbReference type="NCBI Taxonomy" id="40147"/>
    <lineage>
        <taxon>Eukaryota</taxon>
        <taxon>Metazoa</taxon>
        <taxon>Chordata</taxon>
        <taxon>Craniata</taxon>
        <taxon>Vertebrata</taxon>
        <taxon>Euteleostomi</taxon>
        <taxon>Actinopterygii</taxon>
        <taxon>Chondrostei</taxon>
        <taxon>Acipenseriformes</taxon>
        <taxon>Acipenseridae</taxon>
        <taxon>Acipenser</taxon>
    </lineage>
</organism>
<feature type="region of interest" description="Disordered" evidence="1">
    <location>
        <begin position="50"/>
        <end position="84"/>
    </location>
</feature>
<dbReference type="EMBL" id="JAGXEW010000007">
    <property type="protein sequence ID" value="KAK1169918.1"/>
    <property type="molecule type" value="Genomic_DNA"/>
</dbReference>